<dbReference type="CDD" id="cd13248">
    <property type="entry name" value="PH_PEPP1_2_3"/>
    <property type="match status" value="1"/>
</dbReference>
<dbReference type="Proteomes" id="UP000515154">
    <property type="component" value="Linkage group LG7"/>
</dbReference>
<feature type="region of interest" description="Disordered" evidence="2">
    <location>
        <begin position="447"/>
        <end position="476"/>
    </location>
</feature>
<feature type="compositionally biased region" description="Basic and acidic residues" evidence="2">
    <location>
        <begin position="1700"/>
        <end position="1710"/>
    </location>
</feature>
<dbReference type="PROSITE" id="PS50020">
    <property type="entry name" value="WW_DOMAIN_2"/>
    <property type="match status" value="2"/>
</dbReference>
<organism evidence="5 6">
    <name type="scientific">Octopus sinensis</name>
    <name type="common">East Asian common octopus</name>
    <dbReference type="NCBI Taxonomy" id="2607531"/>
    <lineage>
        <taxon>Eukaryota</taxon>
        <taxon>Metazoa</taxon>
        <taxon>Spiralia</taxon>
        <taxon>Lophotrochozoa</taxon>
        <taxon>Mollusca</taxon>
        <taxon>Cephalopoda</taxon>
        <taxon>Coleoidea</taxon>
        <taxon>Octopodiformes</taxon>
        <taxon>Octopoda</taxon>
        <taxon>Incirrata</taxon>
        <taxon>Octopodidae</taxon>
        <taxon>Octopus</taxon>
    </lineage>
</organism>
<feature type="compositionally biased region" description="Polar residues" evidence="2">
    <location>
        <begin position="1585"/>
        <end position="1595"/>
    </location>
</feature>
<accession>A0A6P7SKH8</accession>
<evidence type="ECO:0000256" key="2">
    <source>
        <dbReference type="SAM" id="MobiDB-lite"/>
    </source>
</evidence>
<evidence type="ECO:0000259" key="3">
    <source>
        <dbReference type="PROSITE" id="PS50003"/>
    </source>
</evidence>
<feature type="compositionally biased region" description="Polar residues" evidence="2">
    <location>
        <begin position="641"/>
        <end position="663"/>
    </location>
</feature>
<protein>
    <submittedName>
        <fullName evidence="6">Uncharacterized protein LOC115213919 isoform X1</fullName>
    </submittedName>
</protein>
<dbReference type="InterPro" id="IPR040392">
    <property type="entry name" value="PKHA4-7_PH"/>
</dbReference>
<dbReference type="SMART" id="SM00233">
    <property type="entry name" value="PH"/>
    <property type="match status" value="1"/>
</dbReference>
<dbReference type="SUPFAM" id="SSF50729">
    <property type="entry name" value="PH domain-like"/>
    <property type="match status" value="1"/>
</dbReference>
<feature type="compositionally biased region" description="Low complexity" evidence="2">
    <location>
        <begin position="447"/>
        <end position="461"/>
    </location>
</feature>
<feature type="domain" description="WW" evidence="4">
    <location>
        <begin position="9"/>
        <end position="42"/>
    </location>
</feature>
<dbReference type="CDD" id="cd00201">
    <property type="entry name" value="WW"/>
    <property type="match status" value="1"/>
</dbReference>
<dbReference type="Gene3D" id="2.30.29.30">
    <property type="entry name" value="Pleckstrin-homology domain (PH domain)/Phosphotyrosine-binding domain (PTB)"/>
    <property type="match status" value="1"/>
</dbReference>
<feature type="region of interest" description="Disordered" evidence="2">
    <location>
        <begin position="639"/>
        <end position="691"/>
    </location>
</feature>
<dbReference type="PROSITE" id="PS01159">
    <property type="entry name" value="WW_DOMAIN_1"/>
    <property type="match status" value="2"/>
</dbReference>
<feature type="region of interest" description="Disordered" evidence="2">
    <location>
        <begin position="376"/>
        <end position="433"/>
    </location>
</feature>
<feature type="domain" description="PH" evidence="3">
    <location>
        <begin position="141"/>
        <end position="240"/>
    </location>
</feature>
<feature type="region of interest" description="Disordered" evidence="2">
    <location>
        <begin position="1683"/>
        <end position="1710"/>
    </location>
</feature>
<proteinExistence type="predicted"/>
<dbReference type="InterPro" id="IPR011993">
    <property type="entry name" value="PH-like_dom_sf"/>
</dbReference>
<feature type="compositionally biased region" description="Basic and acidic residues" evidence="2">
    <location>
        <begin position="1367"/>
        <end position="1392"/>
    </location>
</feature>
<feature type="compositionally biased region" description="Polar residues" evidence="2">
    <location>
        <begin position="255"/>
        <end position="273"/>
    </location>
</feature>
<dbReference type="PANTHER" id="PTHR12752:SF9">
    <property type="entry name" value="KRAMER, ISOFORM I"/>
    <property type="match status" value="1"/>
</dbReference>
<dbReference type="Gene3D" id="2.20.70.10">
    <property type="match status" value="2"/>
</dbReference>
<dbReference type="RefSeq" id="XP_029638765.1">
    <property type="nucleotide sequence ID" value="XM_029782905.2"/>
</dbReference>
<feature type="compositionally biased region" description="Low complexity" evidence="2">
    <location>
        <begin position="1495"/>
        <end position="1536"/>
    </location>
</feature>
<feature type="region of interest" description="Disordered" evidence="2">
    <location>
        <begin position="1578"/>
        <end position="1611"/>
    </location>
</feature>
<feature type="compositionally biased region" description="Polar residues" evidence="2">
    <location>
        <begin position="422"/>
        <end position="432"/>
    </location>
</feature>
<dbReference type="InterPro" id="IPR036020">
    <property type="entry name" value="WW_dom_sf"/>
</dbReference>
<feature type="compositionally biased region" description="Low complexity" evidence="2">
    <location>
        <begin position="1452"/>
        <end position="1483"/>
    </location>
</feature>
<dbReference type="SUPFAM" id="SSF51045">
    <property type="entry name" value="WW domain"/>
    <property type="match status" value="2"/>
</dbReference>
<dbReference type="InterPro" id="IPR001849">
    <property type="entry name" value="PH_domain"/>
</dbReference>
<dbReference type="Pfam" id="PF25541">
    <property type="entry name" value="TBCA_PH"/>
    <property type="match status" value="1"/>
</dbReference>
<name>A0A6P7SKH8_9MOLL</name>
<feature type="region of interest" description="Disordered" evidence="2">
    <location>
        <begin position="1427"/>
        <end position="1554"/>
    </location>
</feature>
<feature type="compositionally biased region" description="Polar residues" evidence="2">
    <location>
        <begin position="1427"/>
        <end position="1441"/>
    </location>
</feature>
<reference evidence="6" key="1">
    <citation type="submission" date="2025-08" db="UniProtKB">
        <authorList>
            <consortium name="RefSeq"/>
        </authorList>
    </citation>
    <scope>IDENTIFICATION</scope>
</reference>
<gene>
    <name evidence="6" type="primary">LOC115213919</name>
</gene>
<dbReference type="Pfam" id="PF00169">
    <property type="entry name" value="PH"/>
    <property type="match status" value="1"/>
</dbReference>
<evidence type="ECO:0000259" key="4">
    <source>
        <dbReference type="PROSITE" id="PS50020"/>
    </source>
</evidence>
<feature type="coiled-coil region" evidence="1">
    <location>
        <begin position="913"/>
        <end position="940"/>
    </location>
</feature>
<dbReference type="InterPro" id="IPR001202">
    <property type="entry name" value="WW_dom"/>
</dbReference>
<dbReference type="Pfam" id="PF00397">
    <property type="entry name" value="WW"/>
    <property type="match status" value="1"/>
</dbReference>
<evidence type="ECO:0000313" key="6">
    <source>
        <dbReference type="RefSeq" id="XP_029638765.1"/>
    </source>
</evidence>
<dbReference type="PROSITE" id="PS50003">
    <property type="entry name" value="PH_DOMAIN"/>
    <property type="match status" value="1"/>
</dbReference>
<keyword evidence="5" id="KW-1185">Reference proteome</keyword>
<feature type="compositionally biased region" description="Acidic residues" evidence="2">
    <location>
        <begin position="1690"/>
        <end position="1699"/>
    </location>
</feature>
<keyword evidence="1" id="KW-0175">Coiled coil</keyword>
<sequence length="1801" mass="204237">MATVSELIEPLPQNWTYGVTADGRIFYIDDLHETTSWVHPVTNKSAKSGLLYDPDLPSGWELSITPEGVFYYVDHNSQRTTFIHPLTRRTAPPFNDSTQSVESQRPLALKPVPQYNQNKKASGKQRLISKAPEAKRMSDSKVIHSGWLTVQENSGLRSWKQRWCVHVDYGLFFYKDASEQQCVGSILLPSYTIRPCDASDSINKRHAFKAEHANMKTQYFVAESVESMDQWVRVLNQSALMIEAQENSRLKESFRNPSFTTEYNGSVTRSEQQPEYYPAESPVQHFSNGHHSLHNPNNNGYSTSNSFPLSNSVPSSQRSSYIYQEQNPTSEHLPHNRSSYSSAGSYGINRSYSDSIPQPQPASYLLDAPYQRASSSSLTYQYSNRPPEQIPRDNESQLSLGFNTSQNGYLRGSPYLDDSRHSPTSFKGTNNNDIKDTIYRTIDFSSTDNRINNSSSNSPKSLPRPPLSPTHSQLSTDTYPKEINYAVIQQQSNQDSYSPLAESHNSFSYSNNKDADLYFTDVVDSPQSNLSQNHSAMLPTNPVAPYSKDMYGAQTDLSKLSIESDLAYKTSNQSPNPEYAAIQRRSTGNLENLYKSDALLSDRPNSISAPVRRSLSDVPKQTSLQLLQNMHMNELRKHPSFSKTFPKNYSPNYQNISQTFSQYSDDDDDDDQFEKLSNEGPVTSDGDKWKQIPSDYYKRPSSTDPANLLDQDIPDNDADKILYDYKGTSHDTSFPTRSFQELSVKTLDHSNDSEFGVTKPPVSEYANLNGRQSFAYSSSRSELDEILPRSSSGNFDDYDYGKYSPSHVNLNGFQAPTMYNAADVESISSSNMQLEKKEDNISYMQPALQSETITPVYNRNTRLKRNMSTVKEDPDMPDEDVIQTTRPVIAKLKANTARLRMSISADDLLGKTHEELVLLLIQLRRNKAKFEKNRVSLREQIEALRPFEQEFKRQLAEHNTVLDFHLEDKHGHYMELKRQCDDVENKLEMYKPIESLVDNMVTMGSLYGGNNYMLATQYRKHILHPDEYIPPKNMIEFSRKHQEEQIFQQIEKDVQELTQDEADLEEKMERLYILDKLIQEMSLAVTGLKEDKESLETTLRGVLIEQQNQHTIDPRQLEHFRHKEYSIKRELSRAMQQLAEASKRLEELTAESSKLEHEIALLRSKVHGDLNRSRSAPNLPGDPTNTRYQMEKDLHRVQDVMLNLNKEAARLSEALNTLKSPGSVEEELSRTPNQSTTYYETDLDTKITVDLAEQFNFADQGNGTFQEDRPGFVEYIQSQSAPLSEGNNGYIDSNSVPDPIYAFNEEPLQAETQMRQVYSKPPFEGSDPGLLTADEADAAEAENWNIEEADDNTKRFFGLLPKERPRVQTVRDVKRQAEQRRERVGGGSDKMRGYPGDDGEWENEINELWKQNLPPEYFDLQSSNEMPLNSHVASNSSEQQPTYPPTSQPLMLSLLGDQSLSPPSLPPENSVSNNNLSNDDLSSLPPPLPSNYFDTPLVETTTTVSHTVPTSSSVNSSEPENLQRRSSLPSLPQRLLGPKPFVPYEGPSTSSNKEVPVETLLPKNDNKSFASISRSLVSQSTSSSTMQATDFNTPTPWGKASPDSKLKRSPRGRARYLTISSSEPIKLEHALEQKSSLNTAAGDLIIGSSLMNNMPDIIQSSTLDNFDELTIDRELMMPEKVLIPERYMPDSDDEDLSEEEKEKRREKSERIRKVLAEQSVHSWAKTAPEEMKDGLHEYVAKERQNREKLLTIAQELAMEVTRKSKAAAVERRKTWAGTPSFDYLSTFNESPAIYNNDILLG</sequence>
<feature type="region of interest" description="Disordered" evidence="2">
    <location>
        <begin position="1367"/>
        <end position="1399"/>
    </location>
</feature>
<feature type="coiled-coil region" evidence="1">
    <location>
        <begin position="1128"/>
        <end position="1165"/>
    </location>
</feature>
<dbReference type="KEGG" id="osn:115213919"/>
<feature type="region of interest" description="Disordered" evidence="2">
    <location>
        <begin position="253"/>
        <end position="346"/>
    </location>
</feature>
<feature type="compositionally biased region" description="Polar residues" evidence="2">
    <location>
        <begin position="284"/>
        <end position="346"/>
    </location>
</feature>
<dbReference type="SMART" id="SM00456">
    <property type="entry name" value="WW"/>
    <property type="match status" value="2"/>
</dbReference>
<dbReference type="InterPro" id="IPR057971">
    <property type="entry name" value="PKHA4-7_TBCA"/>
</dbReference>
<dbReference type="PANTHER" id="PTHR12752">
    <property type="entry name" value="PHOSPHOINOSITOL 3-PHOSPHATE-BINDING PROTEIN"/>
    <property type="match status" value="1"/>
</dbReference>
<feature type="domain" description="WW" evidence="4">
    <location>
        <begin position="54"/>
        <end position="87"/>
    </location>
</feature>
<feature type="coiled-coil region" evidence="1">
    <location>
        <begin position="1040"/>
        <end position="1098"/>
    </location>
</feature>
<evidence type="ECO:0000256" key="1">
    <source>
        <dbReference type="SAM" id="Coils"/>
    </source>
</evidence>
<feature type="compositionally biased region" description="Polar residues" evidence="2">
    <location>
        <begin position="376"/>
        <end position="386"/>
    </location>
</feature>
<evidence type="ECO:0000313" key="5">
    <source>
        <dbReference type="Proteomes" id="UP000515154"/>
    </source>
</evidence>
<feature type="compositionally biased region" description="Polar residues" evidence="2">
    <location>
        <begin position="396"/>
        <end position="408"/>
    </location>
</feature>